<keyword evidence="9" id="KW-0732">Signal</keyword>
<evidence type="ECO:0000313" key="12">
    <source>
        <dbReference type="Proteomes" id="UP001165498"/>
    </source>
</evidence>
<evidence type="ECO:0000313" key="11">
    <source>
        <dbReference type="EMBL" id="MCQ4165595.1"/>
    </source>
</evidence>
<feature type="compositionally biased region" description="Low complexity" evidence="8">
    <location>
        <begin position="378"/>
        <end position="415"/>
    </location>
</feature>
<dbReference type="SUPFAM" id="SSF82861">
    <property type="entry name" value="Mechanosensitive channel protein MscS (YggB), transmembrane region"/>
    <property type="match status" value="1"/>
</dbReference>
<feature type="region of interest" description="Disordered" evidence="8">
    <location>
        <begin position="369"/>
        <end position="432"/>
    </location>
</feature>
<evidence type="ECO:0000259" key="10">
    <source>
        <dbReference type="Pfam" id="PF00924"/>
    </source>
</evidence>
<dbReference type="PANTHER" id="PTHR30221">
    <property type="entry name" value="SMALL-CONDUCTANCE MECHANOSENSITIVE CHANNEL"/>
    <property type="match status" value="1"/>
</dbReference>
<evidence type="ECO:0000256" key="5">
    <source>
        <dbReference type="ARBA" id="ARBA00022989"/>
    </source>
</evidence>
<keyword evidence="7" id="KW-0813">Transport</keyword>
<dbReference type="InterPro" id="IPR010920">
    <property type="entry name" value="LSM_dom_sf"/>
</dbReference>
<feature type="transmembrane region" description="Helical" evidence="7">
    <location>
        <begin position="145"/>
        <end position="167"/>
    </location>
</feature>
<dbReference type="InterPro" id="IPR023408">
    <property type="entry name" value="MscS_beta-dom_sf"/>
</dbReference>
<feature type="chain" id="PRO_5046428263" description="Small-conductance mechanosensitive channel" evidence="9">
    <location>
        <begin position="23"/>
        <end position="432"/>
    </location>
</feature>
<sequence>MRWIERGVFIVLAACCCSGAGAQDAPAAEQVLHRVPGLERVEVRSYGKALILDGAVVREADRELAEKIAQANSSGGTVVNQITVSTSLMERVIPTLRVSAEKLSRILGSAPLLLVAALVFWLFWRSGRWLAQRAWIGRRARQNPFVGELLRQAIRLVMAVTGLLFALEVLDAMTLATALLGSAGVAGIALGFAFRDLLENYIAGVLLSLRRPFAPDDMVSIDGHQGVVVGMNSRATLLMTYDGNQLSLPNALVFKSVMINFTSNGRRRFDFVLAVEPSADAALVLREGLQALRATPDVLPEPAPFVQLAEITREEMRVQFFAWVDQRSGNFGAARSEALRAVRQRLHELGVDFRPPALRLIAGDTPLPRAGVEHLGTPPRAAAAPSVQAAPPADAAAATNDAAPPQQAVAAAVAQARREMGEEDLLKERRSG</sequence>
<keyword evidence="7" id="KW-0997">Cell inner membrane</keyword>
<evidence type="ECO:0000256" key="7">
    <source>
        <dbReference type="RuleBase" id="RU369025"/>
    </source>
</evidence>
<feature type="compositionally biased region" description="Basic and acidic residues" evidence="8">
    <location>
        <begin position="416"/>
        <end position="432"/>
    </location>
</feature>
<dbReference type="InterPro" id="IPR045275">
    <property type="entry name" value="MscS_archaea/bacteria_type"/>
</dbReference>
<feature type="signal peptide" evidence="9">
    <location>
        <begin position="1"/>
        <end position="22"/>
    </location>
</feature>
<keyword evidence="7" id="KW-0407">Ion channel</keyword>
<keyword evidence="3" id="KW-1003">Cell membrane</keyword>
<dbReference type="Gene3D" id="2.30.30.60">
    <property type="match status" value="1"/>
</dbReference>
<dbReference type="Gene3D" id="1.10.287.1260">
    <property type="match status" value="1"/>
</dbReference>
<dbReference type="SUPFAM" id="SSF82689">
    <property type="entry name" value="Mechanosensitive channel protein MscS (YggB), C-terminal domain"/>
    <property type="match status" value="1"/>
</dbReference>
<dbReference type="InterPro" id="IPR011014">
    <property type="entry name" value="MscS_channel_TM-2"/>
</dbReference>
<organism evidence="11 12">
    <name type="scientific">Tahibacter harae</name>
    <dbReference type="NCBI Taxonomy" id="2963937"/>
    <lineage>
        <taxon>Bacteria</taxon>
        <taxon>Pseudomonadati</taxon>
        <taxon>Pseudomonadota</taxon>
        <taxon>Gammaproteobacteria</taxon>
        <taxon>Lysobacterales</taxon>
        <taxon>Rhodanobacteraceae</taxon>
        <taxon>Tahibacter</taxon>
    </lineage>
</organism>
<dbReference type="PANTHER" id="PTHR30221:SF1">
    <property type="entry name" value="SMALL-CONDUCTANCE MECHANOSENSITIVE CHANNEL"/>
    <property type="match status" value="1"/>
</dbReference>
<evidence type="ECO:0000256" key="4">
    <source>
        <dbReference type="ARBA" id="ARBA00022692"/>
    </source>
</evidence>
<comment type="caution">
    <text evidence="7">Lacks conserved residue(s) required for the propagation of feature annotation.</text>
</comment>
<comment type="subunit">
    <text evidence="7">Homoheptamer.</text>
</comment>
<keyword evidence="6 7" id="KW-0472">Membrane</keyword>
<evidence type="ECO:0000256" key="8">
    <source>
        <dbReference type="SAM" id="MobiDB-lite"/>
    </source>
</evidence>
<comment type="function">
    <text evidence="7">Mechanosensitive channel that participates in the regulation of osmotic pressure changes within the cell, opening in response to stretch forces in the membrane lipid bilayer, without the need for other proteins. Contributes to normal resistance to hypoosmotic shock. Forms an ion channel of 1.0 nanosiemens conductance with a slight preference for anions.</text>
</comment>
<protein>
    <recommendedName>
        <fullName evidence="7">Small-conductance mechanosensitive channel</fullName>
    </recommendedName>
</protein>
<proteinExistence type="inferred from homology"/>
<comment type="similarity">
    <text evidence="2 7">Belongs to the MscS (TC 1.A.23) family.</text>
</comment>
<dbReference type="EMBL" id="JANFQO010000010">
    <property type="protein sequence ID" value="MCQ4165595.1"/>
    <property type="molecule type" value="Genomic_DNA"/>
</dbReference>
<dbReference type="InterPro" id="IPR006685">
    <property type="entry name" value="MscS_channel_2nd"/>
</dbReference>
<evidence type="ECO:0000256" key="9">
    <source>
        <dbReference type="SAM" id="SignalP"/>
    </source>
</evidence>
<dbReference type="Pfam" id="PF00924">
    <property type="entry name" value="MS_channel_2nd"/>
    <property type="match status" value="1"/>
</dbReference>
<evidence type="ECO:0000256" key="3">
    <source>
        <dbReference type="ARBA" id="ARBA00022475"/>
    </source>
</evidence>
<dbReference type="Proteomes" id="UP001165498">
    <property type="component" value="Unassembled WGS sequence"/>
</dbReference>
<dbReference type="SUPFAM" id="SSF50182">
    <property type="entry name" value="Sm-like ribonucleoproteins"/>
    <property type="match status" value="1"/>
</dbReference>
<evidence type="ECO:0000256" key="1">
    <source>
        <dbReference type="ARBA" id="ARBA00004651"/>
    </source>
</evidence>
<dbReference type="Gene3D" id="3.30.70.100">
    <property type="match status" value="1"/>
</dbReference>
<reference evidence="11" key="1">
    <citation type="submission" date="2022-07" db="EMBL/GenBank/DDBJ databases">
        <title>Tahibacter sp., a new gammaproteobacterium isolated from the silt sample collected at pig farm.</title>
        <authorList>
            <person name="Chen H."/>
        </authorList>
    </citation>
    <scope>NUCLEOTIDE SEQUENCE</scope>
    <source>
        <strain evidence="11">P2K</strain>
    </source>
</reference>
<keyword evidence="12" id="KW-1185">Reference proteome</keyword>
<dbReference type="RefSeq" id="WP_255914781.1">
    <property type="nucleotide sequence ID" value="NZ_JANFQO010000010.1"/>
</dbReference>
<keyword evidence="5 7" id="KW-1133">Transmembrane helix</keyword>
<keyword evidence="7" id="KW-0406">Ion transport</keyword>
<feature type="transmembrane region" description="Helical" evidence="7">
    <location>
        <begin position="173"/>
        <end position="194"/>
    </location>
</feature>
<dbReference type="InterPro" id="IPR011066">
    <property type="entry name" value="MscS_channel_C_sf"/>
</dbReference>
<feature type="transmembrane region" description="Helical" evidence="7">
    <location>
        <begin position="106"/>
        <end position="124"/>
    </location>
</feature>
<evidence type="ECO:0000256" key="6">
    <source>
        <dbReference type="ARBA" id="ARBA00023136"/>
    </source>
</evidence>
<feature type="domain" description="Mechanosensitive ion channel MscS" evidence="10">
    <location>
        <begin position="196"/>
        <end position="262"/>
    </location>
</feature>
<name>A0ABT1QTH3_9GAMM</name>
<comment type="subcellular location">
    <subcellularLocation>
        <location evidence="7">Cell inner membrane</location>
        <topology evidence="7">Multi-pass membrane protein</topology>
    </subcellularLocation>
    <subcellularLocation>
        <location evidence="1">Cell membrane</location>
        <topology evidence="1">Multi-pass membrane protein</topology>
    </subcellularLocation>
</comment>
<gene>
    <name evidence="11" type="ORF">NM961_12825</name>
</gene>
<keyword evidence="4 7" id="KW-0812">Transmembrane</keyword>
<evidence type="ECO:0000256" key="2">
    <source>
        <dbReference type="ARBA" id="ARBA00008017"/>
    </source>
</evidence>
<comment type="caution">
    <text evidence="11">The sequence shown here is derived from an EMBL/GenBank/DDBJ whole genome shotgun (WGS) entry which is preliminary data.</text>
</comment>
<accession>A0ABT1QTH3</accession>